<reference evidence="2" key="1">
    <citation type="submission" date="2020-08" db="EMBL/GenBank/DDBJ databases">
        <title>Chromosome-level assembly of Southern catfish (Silurus meridionalis) provides insights into visual adaptation to the nocturnal and benthic lifestyles.</title>
        <authorList>
            <person name="Zhang Y."/>
            <person name="Wang D."/>
            <person name="Peng Z."/>
        </authorList>
    </citation>
    <scope>NUCLEOTIDE SEQUENCE</scope>
    <source>
        <strain evidence="2">SWU-2019-XX</strain>
        <tissue evidence="2">Muscle</tissue>
    </source>
</reference>
<protein>
    <submittedName>
        <fullName evidence="2">Uncharacterized protein</fullName>
    </submittedName>
</protein>
<gene>
    <name evidence="2" type="ORF">HF521_005895</name>
</gene>
<evidence type="ECO:0000256" key="1">
    <source>
        <dbReference type="SAM" id="Coils"/>
    </source>
</evidence>
<keyword evidence="1" id="KW-0175">Coiled coil</keyword>
<name>A0A8T0ATN2_SILME</name>
<proteinExistence type="predicted"/>
<dbReference type="EMBL" id="JABFDY010000016">
    <property type="protein sequence ID" value="KAF7695801.1"/>
    <property type="molecule type" value="Genomic_DNA"/>
</dbReference>
<comment type="caution">
    <text evidence="2">The sequence shown here is derived from an EMBL/GenBank/DDBJ whole genome shotgun (WGS) entry which is preliminary data.</text>
</comment>
<accession>A0A8T0ATN2</accession>
<feature type="coiled-coil region" evidence="1">
    <location>
        <begin position="35"/>
        <end position="62"/>
    </location>
</feature>
<evidence type="ECO:0000313" key="3">
    <source>
        <dbReference type="Proteomes" id="UP000606274"/>
    </source>
</evidence>
<keyword evidence="3" id="KW-1185">Reference proteome</keyword>
<dbReference type="AlphaFoldDB" id="A0A8T0ATN2"/>
<dbReference type="Proteomes" id="UP000606274">
    <property type="component" value="Unassembled WGS sequence"/>
</dbReference>
<organism evidence="2 3">
    <name type="scientific">Silurus meridionalis</name>
    <name type="common">Southern catfish</name>
    <name type="synonym">Silurus soldatovi meridionalis</name>
    <dbReference type="NCBI Taxonomy" id="175797"/>
    <lineage>
        <taxon>Eukaryota</taxon>
        <taxon>Metazoa</taxon>
        <taxon>Chordata</taxon>
        <taxon>Craniata</taxon>
        <taxon>Vertebrata</taxon>
        <taxon>Euteleostomi</taxon>
        <taxon>Actinopterygii</taxon>
        <taxon>Neopterygii</taxon>
        <taxon>Teleostei</taxon>
        <taxon>Ostariophysi</taxon>
        <taxon>Siluriformes</taxon>
        <taxon>Siluridae</taxon>
        <taxon>Silurus</taxon>
    </lineage>
</organism>
<evidence type="ECO:0000313" key="2">
    <source>
        <dbReference type="EMBL" id="KAF7695801.1"/>
    </source>
</evidence>
<sequence>MESPGSGSGSGEKPSKAAECLSELNRIIETQHELLKWQKERIAELELQVAELRSRNARVLDEYERHLRTCTLHQQQQHLNNNLSISSHSALTAIQEKRQASLPVETSSSSGSVLCRRTFPCHQWKTTSFRSVHLLLFPLSHQV</sequence>